<organism evidence="3 4">
    <name type="scientific">Streptomyces hyaluromycini</name>
    <dbReference type="NCBI Taxonomy" id="1377993"/>
    <lineage>
        <taxon>Bacteria</taxon>
        <taxon>Bacillati</taxon>
        <taxon>Actinomycetota</taxon>
        <taxon>Actinomycetes</taxon>
        <taxon>Kitasatosporales</taxon>
        <taxon>Streptomycetaceae</taxon>
        <taxon>Streptomyces</taxon>
    </lineage>
</organism>
<dbReference type="Gene3D" id="3.50.50.60">
    <property type="entry name" value="FAD/NAD(P)-binding domain"/>
    <property type="match status" value="1"/>
</dbReference>
<evidence type="ECO:0000313" key="4">
    <source>
        <dbReference type="Proteomes" id="UP001474181"/>
    </source>
</evidence>
<protein>
    <submittedName>
        <fullName evidence="3">GMC oxidoreductase</fullName>
    </submittedName>
</protein>
<proteinExistence type="inferred from homology"/>
<feature type="domain" description="Glucose-methanol-choline oxidoreductase C-terminal" evidence="2">
    <location>
        <begin position="5"/>
        <end position="82"/>
    </location>
</feature>
<evidence type="ECO:0000256" key="1">
    <source>
        <dbReference type="ARBA" id="ARBA00010790"/>
    </source>
</evidence>
<evidence type="ECO:0000313" key="3">
    <source>
        <dbReference type="EMBL" id="MER7187789.1"/>
    </source>
</evidence>
<evidence type="ECO:0000259" key="2">
    <source>
        <dbReference type="Pfam" id="PF05199"/>
    </source>
</evidence>
<accession>A0ABV1XFG5</accession>
<dbReference type="InterPro" id="IPR012132">
    <property type="entry name" value="GMC_OxRdtase"/>
</dbReference>
<reference evidence="3 4" key="1">
    <citation type="submission" date="2024-06" db="EMBL/GenBank/DDBJ databases">
        <title>The Natural Products Discovery Center: Release of the First 8490 Sequenced Strains for Exploring Actinobacteria Biosynthetic Diversity.</title>
        <authorList>
            <person name="Kalkreuter E."/>
            <person name="Kautsar S.A."/>
            <person name="Yang D."/>
            <person name="Bader C.D."/>
            <person name="Teijaro C.N."/>
            <person name="Fluegel L."/>
            <person name="Davis C.M."/>
            <person name="Simpson J.R."/>
            <person name="Lauterbach L."/>
            <person name="Steele A.D."/>
            <person name="Gui C."/>
            <person name="Meng S."/>
            <person name="Li G."/>
            <person name="Viehrig K."/>
            <person name="Ye F."/>
            <person name="Su P."/>
            <person name="Kiefer A.F."/>
            <person name="Nichols A."/>
            <person name="Cepeda A.J."/>
            <person name="Yan W."/>
            <person name="Fan B."/>
            <person name="Jiang Y."/>
            <person name="Adhikari A."/>
            <person name="Zheng C.-J."/>
            <person name="Schuster L."/>
            <person name="Cowan T.M."/>
            <person name="Smanski M.J."/>
            <person name="Chevrette M.G."/>
            <person name="De Carvalho L.P.S."/>
            <person name="Shen B."/>
        </authorList>
    </citation>
    <scope>NUCLEOTIDE SEQUENCE [LARGE SCALE GENOMIC DNA]</scope>
    <source>
        <strain evidence="3 4">NPDC000234</strain>
    </source>
</reference>
<gene>
    <name evidence="3" type="ORF">ABT404_51450</name>
</gene>
<comment type="similarity">
    <text evidence="1">Belongs to the GMC oxidoreductase family.</text>
</comment>
<keyword evidence="4" id="KW-1185">Reference proteome</keyword>
<dbReference type="SUPFAM" id="SSF54373">
    <property type="entry name" value="FAD-linked reductases, C-terminal domain"/>
    <property type="match status" value="1"/>
</dbReference>
<dbReference type="PANTHER" id="PTHR11552">
    <property type="entry name" value="GLUCOSE-METHANOL-CHOLINE GMC OXIDOREDUCTASE"/>
    <property type="match status" value="1"/>
</dbReference>
<dbReference type="EMBL" id="JBEPEK010000914">
    <property type="protein sequence ID" value="MER7187789.1"/>
    <property type="molecule type" value="Genomic_DNA"/>
</dbReference>
<dbReference type="Proteomes" id="UP001474181">
    <property type="component" value="Unassembled WGS sequence"/>
</dbReference>
<dbReference type="InterPro" id="IPR036188">
    <property type="entry name" value="FAD/NAD-bd_sf"/>
</dbReference>
<comment type="caution">
    <text evidence="3">The sequence shown here is derived from an EMBL/GenBank/DDBJ whole genome shotgun (WGS) entry which is preliminary data.</text>
</comment>
<dbReference type="Pfam" id="PF05199">
    <property type="entry name" value="GMC_oxred_C"/>
    <property type="match status" value="1"/>
</dbReference>
<dbReference type="PANTHER" id="PTHR11552:SF147">
    <property type="entry name" value="CHOLINE DEHYDROGENASE, MITOCHONDRIAL"/>
    <property type="match status" value="1"/>
</dbReference>
<sequence>MAPGPGVRSDAEIAAYVRRTLQSYHHQVGTCRMGTCRMGTDVDAVVDATLCVHGVPGLRVADASVMPSMPSGNTNAPAIMIGERCADFALGT</sequence>
<name>A0ABV1XFG5_9ACTN</name>
<dbReference type="InterPro" id="IPR007867">
    <property type="entry name" value="GMC_OxRtase_C"/>
</dbReference>
<dbReference type="SUPFAM" id="SSF51905">
    <property type="entry name" value="FAD/NAD(P)-binding domain"/>
    <property type="match status" value="1"/>
</dbReference>